<dbReference type="AlphaFoldDB" id="R7U6Y4"/>
<reference evidence="3 5" key="2">
    <citation type="journal article" date="2013" name="Nature">
        <title>Insights into bilaterian evolution from three spiralian genomes.</title>
        <authorList>
            <person name="Simakov O."/>
            <person name="Marletaz F."/>
            <person name="Cho S.J."/>
            <person name="Edsinger-Gonzales E."/>
            <person name="Havlak P."/>
            <person name="Hellsten U."/>
            <person name="Kuo D.H."/>
            <person name="Larsson T."/>
            <person name="Lv J."/>
            <person name="Arendt D."/>
            <person name="Savage R."/>
            <person name="Osoegawa K."/>
            <person name="de Jong P."/>
            <person name="Grimwood J."/>
            <person name="Chapman J.A."/>
            <person name="Shapiro H."/>
            <person name="Aerts A."/>
            <person name="Otillar R.P."/>
            <person name="Terry A.Y."/>
            <person name="Boore J.L."/>
            <person name="Grigoriev I.V."/>
            <person name="Lindberg D.R."/>
            <person name="Seaver E.C."/>
            <person name="Weisblat D.A."/>
            <person name="Putnam N.H."/>
            <person name="Rokhsar D.S."/>
        </authorList>
    </citation>
    <scope>NUCLEOTIDE SEQUENCE</scope>
    <source>
        <strain evidence="3 5">I ESC-2004</strain>
    </source>
</reference>
<dbReference type="OMA" id="QRCEDDH"/>
<dbReference type="EMBL" id="KB306857">
    <property type="protein sequence ID" value="ELT99421.1"/>
    <property type="molecule type" value="Genomic_DNA"/>
</dbReference>
<dbReference type="GO" id="GO:0005783">
    <property type="term" value="C:endoplasmic reticulum"/>
    <property type="evidence" value="ECO:0007669"/>
    <property type="project" value="TreeGrafter"/>
</dbReference>
<dbReference type="GO" id="GO:0003756">
    <property type="term" value="F:protein disulfide isomerase activity"/>
    <property type="evidence" value="ECO:0007669"/>
    <property type="project" value="TreeGrafter"/>
</dbReference>
<dbReference type="Pfam" id="PF00085">
    <property type="entry name" value="Thioredoxin"/>
    <property type="match status" value="1"/>
</dbReference>
<evidence type="ECO:0000313" key="5">
    <source>
        <dbReference type="Proteomes" id="UP000014760"/>
    </source>
</evidence>
<proteinExistence type="predicted"/>
<gene>
    <name evidence="3" type="ORF">CAPTEDRAFT_188536</name>
</gene>
<evidence type="ECO:0000259" key="2">
    <source>
        <dbReference type="PROSITE" id="PS51352"/>
    </source>
</evidence>
<protein>
    <recommendedName>
        <fullName evidence="2">Thioredoxin domain-containing protein</fullName>
    </recommendedName>
</protein>
<dbReference type="PANTHER" id="PTHR45672:SF11">
    <property type="entry name" value="PROTEIN DISULFIDE-ISOMERASE C17H9.14C"/>
    <property type="match status" value="1"/>
</dbReference>
<dbReference type="InterPro" id="IPR013766">
    <property type="entry name" value="Thioredoxin_domain"/>
</dbReference>
<dbReference type="EMBL" id="AMQN01010039">
    <property type="status" value="NOT_ANNOTATED_CDS"/>
    <property type="molecule type" value="Genomic_DNA"/>
</dbReference>
<reference evidence="5" key="1">
    <citation type="submission" date="2012-12" db="EMBL/GenBank/DDBJ databases">
        <authorList>
            <person name="Hellsten U."/>
            <person name="Grimwood J."/>
            <person name="Chapman J.A."/>
            <person name="Shapiro H."/>
            <person name="Aerts A."/>
            <person name="Otillar R.P."/>
            <person name="Terry A.Y."/>
            <person name="Boore J.L."/>
            <person name="Simakov O."/>
            <person name="Marletaz F."/>
            <person name="Cho S.-J."/>
            <person name="Edsinger-Gonzales E."/>
            <person name="Havlak P."/>
            <person name="Kuo D.-H."/>
            <person name="Larsson T."/>
            <person name="Lv J."/>
            <person name="Arendt D."/>
            <person name="Savage R."/>
            <person name="Osoegawa K."/>
            <person name="de Jong P."/>
            <person name="Lindberg D.R."/>
            <person name="Seaver E.C."/>
            <person name="Weisblat D.A."/>
            <person name="Putnam N.H."/>
            <person name="Grigoriev I.V."/>
            <person name="Rokhsar D.S."/>
        </authorList>
    </citation>
    <scope>NUCLEOTIDE SEQUENCE</scope>
    <source>
        <strain evidence="5">I ESC-2004</strain>
    </source>
</reference>
<feature type="region of interest" description="Disordered" evidence="1">
    <location>
        <begin position="1"/>
        <end position="21"/>
    </location>
</feature>
<dbReference type="InterPro" id="IPR051063">
    <property type="entry name" value="PDI"/>
</dbReference>
<dbReference type="PROSITE" id="PS51352">
    <property type="entry name" value="THIOREDOXIN_2"/>
    <property type="match status" value="1"/>
</dbReference>
<dbReference type="OrthoDB" id="6281948at2759"/>
<dbReference type="PANTHER" id="PTHR45672">
    <property type="entry name" value="PROTEIN DISULFIDE-ISOMERASE C17H9.14C-RELATED"/>
    <property type="match status" value="1"/>
</dbReference>
<dbReference type="Gene3D" id="3.40.30.10">
    <property type="entry name" value="Glutaredoxin"/>
    <property type="match status" value="1"/>
</dbReference>
<keyword evidence="5" id="KW-1185">Reference proteome</keyword>
<dbReference type="HOGENOM" id="CLU_421059_0_0_1"/>
<evidence type="ECO:0000313" key="4">
    <source>
        <dbReference type="EnsemblMetazoa" id="CapteP188536"/>
    </source>
</evidence>
<evidence type="ECO:0000313" key="3">
    <source>
        <dbReference type="EMBL" id="ELT99421.1"/>
    </source>
</evidence>
<dbReference type="EnsemblMetazoa" id="CapteT188536">
    <property type="protein sequence ID" value="CapteP188536"/>
    <property type="gene ID" value="CapteG188536"/>
</dbReference>
<feature type="domain" description="Thioredoxin" evidence="2">
    <location>
        <begin position="298"/>
        <end position="452"/>
    </location>
</feature>
<dbReference type="GO" id="GO:0006457">
    <property type="term" value="P:protein folding"/>
    <property type="evidence" value="ECO:0007669"/>
    <property type="project" value="TreeGrafter"/>
</dbReference>
<accession>R7U6Y4</accession>
<organism evidence="3">
    <name type="scientific">Capitella teleta</name>
    <name type="common">Polychaete worm</name>
    <dbReference type="NCBI Taxonomy" id="283909"/>
    <lineage>
        <taxon>Eukaryota</taxon>
        <taxon>Metazoa</taxon>
        <taxon>Spiralia</taxon>
        <taxon>Lophotrochozoa</taxon>
        <taxon>Annelida</taxon>
        <taxon>Polychaeta</taxon>
        <taxon>Sedentaria</taxon>
        <taxon>Scolecida</taxon>
        <taxon>Capitellidae</taxon>
        <taxon>Capitella</taxon>
    </lineage>
</organism>
<dbReference type="InterPro" id="IPR036249">
    <property type="entry name" value="Thioredoxin-like_sf"/>
</dbReference>
<dbReference type="Proteomes" id="UP000014760">
    <property type="component" value="Unassembled WGS sequence"/>
</dbReference>
<dbReference type="SUPFAM" id="SSF52833">
    <property type="entry name" value="Thioredoxin-like"/>
    <property type="match status" value="1"/>
</dbReference>
<sequence length="651" mass="74235">MRSLPLRRTSQAHGGRGDASTGLIHISQSAGSVFQPLLFQTQCKHRDLKFFIVHPHSPHVKILERQFRVVAHPSIIFLRQSDGKLDFLSRLSPAHVNEKRIETEILLLLSPAVRLNQDNFDGQVMTKSKYYVPLLVTFFVRTSPSSSDHLKAFDRMMQDFNSYQIRFGLYEINATTSHTLQEHVTAAYSSPPPFTVFFDLIWKKTTVTNIRQITIMNRPTFPEIETAFIENNVTLKREDGKVIECRNEWKTPVSSHVSSLYEGPHGSLCSLHASNRTDSYPVDRPKVMRRTVWKKVNATQGEEISNISTIEIEETLQFMTEVLWLNVIERSSIRTRLYNSNENEVRVTMVVFIIEGCGSCRKNLPLFKNLNKAVQSIDGAAFYLMNCSAEVNRCKQLGVSGFPTLSAFRSFPWIQSHQCMAQNSKEDRYMRVDFHGPLMEKRIMEWFKSAASSSVTSMGFTEPDLDEMELDVSLVATVLPKESPYLPRVAHHKREQFFPLECFRMSCELLSAQAKCFTVFSSDVPPSQFDDIDSLVVIKIEMFRSDGMQALIFQLGRSLLSTMQEEESLNEHRVHSPHSSLVFQADLPVLVTLVHQANISADSKFYKTLSSVAADLYHAMVVVTIDVDRYPAWAGQFVPRHRTLPSEGDLF</sequence>
<reference evidence="4" key="3">
    <citation type="submission" date="2015-06" db="UniProtKB">
        <authorList>
            <consortium name="EnsemblMetazoa"/>
        </authorList>
    </citation>
    <scope>IDENTIFICATION</scope>
</reference>
<name>R7U6Y4_CAPTE</name>
<evidence type="ECO:0000256" key="1">
    <source>
        <dbReference type="SAM" id="MobiDB-lite"/>
    </source>
</evidence>